<evidence type="ECO:0000256" key="3">
    <source>
        <dbReference type="PROSITE-ProRule" id="PRU00103"/>
    </source>
</evidence>
<name>A0A183E1C7_9BILA</name>
<gene>
    <name evidence="4" type="ORF">GPUH_LOCUS14768</name>
</gene>
<feature type="repeat" description="HEAT" evidence="3">
    <location>
        <begin position="45"/>
        <end position="82"/>
    </location>
</feature>
<organism evidence="6">
    <name type="scientific">Gongylonema pulchrum</name>
    <dbReference type="NCBI Taxonomy" id="637853"/>
    <lineage>
        <taxon>Eukaryota</taxon>
        <taxon>Metazoa</taxon>
        <taxon>Ecdysozoa</taxon>
        <taxon>Nematoda</taxon>
        <taxon>Chromadorea</taxon>
        <taxon>Rhabditida</taxon>
        <taxon>Spirurina</taxon>
        <taxon>Spiruromorpha</taxon>
        <taxon>Spiruroidea</taxon>
        <taxon>Gongylonematidae</taxon>
        <taxon>Gongylonema</taxon>
    </lineage>
</organism>
<reference evidence="4 5" key="2">
    <citation type="submission" date="2018-11" db="EMBL/GenBank/DDBJ databases">
        <authorList>
            <consortium name="Pathogen Informatics"/>
        </authorList>
    </citation>
    <scope>NUCLEOTIDE SEQUENCE [LARGE SCALE GENOMIC DNA]</scope>
</reference>
<keyword evidence="5" id="KW-1185">Reference proteome</keyword>
<evidence type="ECO:0000313" key="5">
    <source>
        <dbReference type="Proteomes" id="UP000271098"/>
    </source>
</evidence>
<dbReference type="AlphaFoldDB" id="A0A183E1C7"/>
<evidence type="ECO:0000256" key="2">
    <source>
        <dbReference type="ARBA" id="ARBA00022786"/>
    </source>
</evidence>
<dbReference type="PANTHER" id="PTHR12696">
    <property type="entry name" value="TIP120"/>
    <property type="match status" value="1"/>
</dbReference>
<dbReference type="WBParaSite" id="GPUH_0001478701-mRNA-1">
    <property type="protein sequence ID" value="GPUH_0001478701-mRNA-1"/>
    <property type="gene ID" value="GPUH_0001478701"/>
</dbReference>
<accession>A0A183E1C7</accession>
<evidence type="ECO:0000313" key="4">
    <source>
        <dbReference type="EMBL" id="VDN24737.1"/>
    </source>
</evidence>
<keyword evidence="1" id="KW-0677">Repeat</keyword>
<dbReference type="OrthoDB" id="6260732at2759"/>
<dbReference type="PROSITE" id="PS50077">
    <property type="entry name" value="HEAT_REPEAT"/>
    <property type="match status" value="1"/>
</dbReference>
<dbReference type="InterPro" id="IPR011989">
    <property type="entry name" value="ARM-like"/>
</dbReference>
<reference evidence="6" key="1">
    <citation type="submission" date="2016-06" db="UniProtKB">
        <authorList>
            <consortium name="WormBaseParasite"/>
        </authorList>
    </citation>
    <scope>IDENTIFICATION</scope>
</reference>
<dbReference type="Proteomes" id="UP000271098">
    <property type="component" value="Unassembled WGS sequence"/>
</dbReference>
<dbReference type="Gene3D" id="1.25.10.10">
    <property type="entry name" value="Leucine-rich Repeat Variant"/>
    <property type="match status" value="1"/>
</dbReference>
<evidence type="ECO:0000313" key="6">
    <source>
        <dbReference type="WBParaSite" id="GPUH_0001478701-mRNA-1"/>
    </source>
</evidence>
<dbReference type="EMBL" id="UYRT01081630">
    <property type="protein sequence ID" value="VDN24737.1"/>
    <property type="molecule type" value="Genomic_DNA"/>
</dbReference>
<sequence length="784" mass="87742">MYQITSLLEKMASVDKDYRFMATNDLMVELRNDSIKLDDDSERKIVRTVVKLLEDKNSEVQNLAVKCLGRLVHKVKDAQAESVVDFLCDKMMAKDEKMRDVCSIALKTVISELPNANVPLTANVIKRVVPRLTEALKQTEPADVSVKLEVMDIVSDVLTRYGSFFAPYLATLQEALLLQLFSDRQAIRKRAIIALANLMVIADSTLYASTMDFIVGHLTAPKASVSQCRTMVQACQGICKATGSRFVDNLRRFVPVLFQLSTTTEDDELRESCIQTFESFIYRCPRDVTHFIPDIVKVVAEYLKLDPNYTYDDEDENTVLSKMDMDGLTLVRHFDYQLKAVVEKRADVCLRNERTSVLASAPLCSRIASDGGGSVSSHLINSKCSLVGLTLVRHFDYQLKAVVEKRADVSLRSEVEEDDEELNDYSDDDDVSWKVRRSCARCIEAIILSHRDEAVQYLISLGPLLISRFKEREDNVKWDIMHAYTALLSQIRNLIPNFSELSSVEKNGIGKSSAETVMLKGGVILRNAVTGQQLAALQIIVQALDSQIPLLVKAISKQFSSKVLRTRQSCFILLTQLLRTYPGSLSDELGHLMISVSAAMNDRSLDTNMKIDALTFLSTALCTHPPEMLHKHMNMLTPLVVRAVGEPFYKVAAEALTVTVSLIRVLRPCVFQSAKIDCSPYVNSIYDAEVKEKAITAAGLLISTFGDHLEEKLPICLSIFLDRLRNEMTRLVTVKALTAIVCSPLVISMENILSNTLLLLAEFLRKNQRALKVISLIASKARFV</sequence>
<dbReference type="Pfam" id="PF25782">
    <property type="entry name" value="TPR_CAND1"/>
    <property type="match status" value="1"/>
</dbReference>
<dbReference type="GO" id="GO:0010265">
    <property type="term" value="P:SCF complex assembly"/>
    <property type="evidence" value="ECO:0007669"/>
    <property type="project" value="InterPro"/>
</dbReference>
<keyword evidence="2" id="KW-0833">Ubl conjugation pathway</keyword>
<dbReference type="InterPro" id="IPR016024">
    <property type="entry name" value="ARM-type_fold"/>
</dbReference>
<evidence type="ECO:0000256" key="1">
    <source>
        <dbReference type="ARBA" id="ARBA00022737"/>
    </source>
</evidence>
<protein>
    <submittedName>
        <fullName evidence="6">TIP120 domain-containing protein</fullName>
    </submittedName>
</protein>
<proteinExistence type="predicted"/>
<dbReference type="SUPFAM" id="SSF48371">
    <property type="entry name" value="ARM repeat"/>
    <property type="match status" value="1"/>
</dbReference>
<dbReference type="InterPro" id="IPR039852">
    <property type="entry name" value="CAND1/CAND2"/>
</dbReference>
<dbReference type="InterPro" id="IPR021133">
    <property type="entry name" value="HEAT_type_2"/>
</dbReference>